<evidence type="ECO:0000256" key="4">
    <source>
        <dbReference type="ARBA" id="ARBA00022475"/>
    </source>
</evidence>
<dbReference type="SUPFAM" id="SSF103473">
    <property type="entry name" value="MFS general substrate transporter"/>
    <property type="match status" value="1"/>
</dbReference>
<evidence type="ECO:0000256" key="6">
    <source>
        <dbReference type="ARBA" id="ARBA00022989"/>
    </source>
</evidence>
<dbReference type="AlphaFoldDB" id="A0A7C1H5X8"/>
<dbReference type="Gene3D" id="1.20.1250.20">
    <property type="entry name" value="MFS general substrate transporter like domains"/>
    <property type="match status" value="2"/>
</dbReference>
<dbReference type="GO" id="GO:0022857">
    <property type="term" value="F:transmembrane transporter activity"/>
    <property type="evidence" value="ECO:0007669"/>
    <property type="project" value="InterPro"/>
</dbReference>
<dbReference type="EMBL" id="DSBT01000003">
    <property type="protein sequence ID" value="HDP76587.1"/>
    <property type="molecule type" value="Genomic_DNA"/>
</dbReference>
<dbReference type="Pfam" id="PF07690">
    <property type="entry name" value="MFS_1"/>
    <property type="match status" value="1"/>
</dbReference>
<dbReference type="PROSITE" id="PS50850">
    <property type="entry name" value="MFS"/>
    <property type="match status" value="1"/>
</dbReference>
<gene>
    <name evidence="10" type="ORF">ENN47_00080</name>
</gene>
<feature type="transmembrane region" description="Helical" evidence="8">
    <location>
        <begin position="227"/>
        <end position="251"/>
    </location>
</feature>
<dbReference type="Proteomes" id="UP000886198">
    <property type="component" value="Unassembled WGS sequence"/>
</dbReference>
<feature type="transmembrane region" description="Helical" evidence="8">
    <location>
        <begin position="46"/>
        <end position="67"/>
    </location>
</feature>
<evidence type="ECO:0000256" key="1">
    <source>
        <dbReference type="ARBA" id="ARBA00004651"/>
    </source>
</evidence>
<feature type="transmembrane region" description="Helical" evidence="8">
    <location>
        <begin position="112"/>
        <end position="128"/>
    </location>
</feature>
<keyword evidence="3" id="KW-0813">Transport</keyword>
<dbReference type="InterPro" id="IPR020846">
    <property type="entry name" value="MFS_dom"/>
</dbReference>
<evidence type="ECO:0000256" key="8">
    <source>
        <dbReference type="SAM" id="Phobius"/>
    </source>
</evidence>
<sequence length="426" mass="45963">MNKDESVLSTSGSKLSIYALLVSAYFFSYFFRVSASVSLPIVSAEWGMSASLVGFISSSYFYAYAFMQPISGALNDRFGPLKIVSLGMLTTGIGALLFGFATNPVMLGTGRLLTGLGLAPMLSGVLVFQSHSFHRDKYSFFSGITYTLGNFGAVISVAPLAFALDQFGRKNVFILLAVLNFALAASLIILRRKDPVTVVGSTTERISFLDNLKDSFRKIFKSRQLKLMLILWGTSFGSLMALQGLWAVTWYQSAYGVSYGTASLWSTLISIGVMVGNFVGAYIARPARLRLIAITVSCVSYGAAWIIFWLSMKSQLPILVPGIVGFFLGFFAGVTYDHLTGGVNDLAVKGRGGSLFGGMNLFTFISVIIFQSGTGFLVQRFSSSGGAEAEVNAFNSTFGIVTLLVIISLVALPFLKSFSEQRGDLQ</sequence>
<evidence type="ECO:0000256" key="2">
    <source>
        <dbReference type="ARBA" id="ARBA00008335"/>
    </source>
</evidence>
<feature type="domain" description="Major facilitator superfamily (MFS) profile" evidence="9">
    <location>
        <begin position="16"/>
        <end position="420"/>
    </location>
</feature>
<feature type="transmembrane region" description="Helical" evidence="8">
    <location>
        <begin position="398"/>
        <end position="415"/>
    </location>
</feature>
<evidence type="ECO:0000256" key="5">
    <source>
        <dbReference type="ARBA" id="ARBA00022692"/>
    </source>
</evidence>
<feature type="transmembrane region" description="Helical" evidence="8">
    <location>
        <begin position="172"/>
        <end position="190"/>
    </location>
</feature>
<dbReference type="GO" id="GO:0005886">
    <property type="term" value="C:plasma membrane"/>
    <property type="evidence" value="ECO:0007669"/>
    <property type="project" value="UniProtKB-SubCell"/>
</dbReference>
<keyword evidence="6 8" id="KW-1133">Transmembrane helix</keyword>
<accession>A0A7C1H5X8</accession>
<feature type="transmembrane region" description="Helical" evidence="8">
    <location>
        <begin position="79"/>
        <end position="100"/>
    </location>
</feature>
<comment type="caution">
    <text evidence="10">The sequence shown here is derived from an EMBL/GenBank/DDBJ whole genome shotgun (WGS) entry which is preliminary data.</text>
</comment>
<evidence type="ECO:0000313" key="10">
    <source>
        <dbReference type="EMBL" id="HDP76587.1"/>
    </source>
</evidence>
<comment type="similarity">
    <text evidence="2">Belongs to the major facilitator superfamily.</text>
</comment>
<dbReference type="InterPro" id="IPR005829">
    <property type="entry name" value="Sugar_transporter_CS"/>
</dbReference>
<organism evidence="10">
    <name type="scientific">Mesotoga infera</name>
    <dbReference type="NCBI Taxonomy" id="1236046"/>
    <lineage>
        <taxon>Bacteria</taxon>
        <taxon>Thermotogati</taxon>
        <taxon>Thermotogota</taxon>
        <taxon>Thermotogae</taxon>
        <taxon>Kosmotogales</taxon>
        <taxon>Kosmotogaceae</taxon>
        <taxon>Mesotoga</taxon>
    </lineage>
</organism>
<feature type="transmembrane region" description="Helical" evidence="8">
    <location>
        <begin position="140"/>
        <end position="160"/>
    </location>
</feature>
<feature type="transmembrane region" description="Helical" evidence="8">
    <location>
        <begin position="12"/>
        <end position="31"/>
    </location>
</feature>
<dbReference type="InterPro" id="IPR011701">
    <property type="entry name" value="MFS"/>
</dbReference>
<dbReference type="PANTHER" id="PTHR43271">
    <property type="entry name" value="BLL2771 PROTEIN"/>
    <property type="match status" value="1"/>
</dbReference>
<reference evidence="10" key="1">
    <citation type="journal article" date="2020" name="mSystems">
        <title>Genome- and Community-Level Interaction Insights into Carbon Utilization and Element Cycling Functions of Hydrothermarchaeota in Hydrothermal Sediment.</title>
        <authorList>
            <person name="Zhou Z."/>
            <person name="Liu Y."/>
            <person name="Xu W."/>
            <person name="Pan J."/>
            <person name="Luo Z.H."/>
            <person name="Li M."/>
        </authorList>
    </citation>
    <scope>NUCLEOTIDE SEQUENCE [LARGE SCALE GENOMIC DNA]</scope>
    <source>
        <strain evidence="10">SpSt-1179</strain>
    </source>
</reference>
<name>A0A7C1H5X8_9BACT</name>
<dbReference type="PANTHER" id="PTHR43271:SF2">
    <property type="entry name" value="BLL2771 PROTEIN"/>
    <property type="match status" value="1"/>
</dbReference>
<protein>
    <submittedName>
        <fullName evidence="10">MFS transporter</fullName>
    </submittedName>
</protein>
<evidence type="ECO:0000256" key="7">
    <source>
        <dbReference type="ARBA" id="ARBA00023136"/>
    </source>
</evidence>
<dbReference type="InterPro" id="IPR036259">
    <property type="entry name" value="MFS_trans_sf"/>
</dbReference>
<proteinExistence type="inferred from homology"/>
<comment type="subcellular location">
    <subcellularLocation>
        <location evidence="1">Cell membrane</location>
        <topology evidence="1">Multi-pass membrane protein</topology>
    </subcellularLocation>
</comment>
<evidence type="ECO:0000256" key="3">
    <source>
        <dbReference type="ARBA" id="ARBA00022448"/>
    </source>
</evidence>
<keyword evidence="7 8" id="KW-0472">Membrane</keyword>
<keyword evidence="5 8" id="KW-0812">Transmembrane</keyword>
<feature type="transmembrane region" description="Helical" evidence="8">
    <location>
        <begin position="318"/>
        <end position="336"/>
    </location>
</feature>
<keyword evidence="4" id="KW-1003">Cell membrane</keyword>
<feature type="transmembrane region" description="Helical" evidence="8">
    <location>
        <begin position="263"/>
        <end position="284"/>
    </location>
</feature>
<dbReference type="PROSITE" id="PS00216">
    <property type="entry name" value="SUGAR_TRANSPORT_1"/>
    <property type="match status" value="1"/>
</dbReference>
<evidence type="ECO:0000259" key="9">
    <source>
        <dbReference type="PROSITE" id="PS50850"/>
    </source>
</evidence>
<feature type="transmembrane region" description="Helical" evidence="8">
    <location>
        <begin position="357"/>
        <end position="378"/>
    </location>
</feature>
<feature type="transmembrane region" description="Helical" evidence="8">
    <location>
        <begin position="291"/>
        <end position="312"/>
    </location>
</feature>